<dbReference type="InterPro" id="IPR058594">
    <property type="entry name" value="PB1-like_dom_pln"/>
</dbReference>
<feature type="region of interest" description="Disordered" evidence="2">
    <location>
        <begin position="548"/>
        <end position="606"/>
    </location>
</feature>
<protein>
    <recommendedName>
        <fullName evidence="3">PB1-like domain-containing protein</fullName>
    </recommendedName>
</protein>
<dbReference type="EMBL" id="PKPP01014769">
    <property type="protein sequence ID" value="PWA39296.1"/>
    <property type="molecule type" value="Genomic_DNA"/>
</dbReference>
<feature type="compositionally biased region" description="Basic residues" evidence="2">
    <location>
        <begin position="580"/>
        <end position="590"/>
    </location>
</feature>
<sequence>MANLFGKNRERSSPIPNLHQLYESKPTYFTLKVTHGGKFTPPPGRMYVDPVIAWYDCVDYDLFSFYAFEELVDDIGVKGAVAGYYYRIPGETLDVGLYPLRSDEDVMQMLDLIPTHREIEVYVELKRRRPKKGRKCKITDEVPMEPSNDPTIDVVQAETSFDGTNGQSPVPMIAGQEQQAEDEAHIIDEVLDGTDTSSAQPHVSRVVGDTDTPLAITHATQPHASGVDEPEQVEQQSQLADDELYQFARPGDNVGVGDDLITDMVAELDQSEDVVLELNENYVDLEEVVERADVERDDVDSDDVERDDVGTSTQQVNEEDHVVHVSDFEDEEDDVRAPVEPQVEMADFKFDFDPHFENVSKLADECMADYTDHDSGYNFDDDFHSDEEGNNNRFVNLRKIRLKEIRKEYEGRSNVRKGEFYVTETFKHPKEIKDKLRIYALESRRDIRIEKCDQERIRAMCRGTVVGYGRQDTGSSQPSASSSQSKGKFASSKTYKKNNKAMCDWSLHVSKVGDERSWSVKTLKDEHKCLQTRKIKLLTARFLSSEPVGSSATEVGAGPSHQVGTQASQVSQSTGNGGGQKKKRIKRKANVAKDDLKPCDNTTQKDVKHLHSNLKQLNGNEKKEPTKNKKLVELLNPLILLPHQTQLLLQLFFKLIPRPQQDKNHIDCSATHWRIRPSKNPHEGQQ</sequence>
<dbReference type="AlphaFoldDB" id="A0A2U1KRE1"/>
<keyword evidence="5" id="KW-1185">Reference proteome</keyword>
<feature type="region of interest" description="Disordered" evidence="2">
    <location>
        <begin position="468"/>
        <end position="493"/>
    </location>
</feature>
<feature type="coiled-coil region" evidence="1">
    <location>
        <begin position="261"/>
        <end position="295"/>
    </location>
</feature>
<comment type="caution">
    <text evidence="4">The sequence shown here is derived from an EMBL/GenBank/DDBJ whole genome shotgun (WGS) entry which is preliminary data.</text>
</comment>
<evidence type="ECO:0000256" key="2">
    <source>
        <dbReference type="SAM" id="MobiDB-lite"/>
    </source>
</evidence>
<feature type="domain" description="PB1-like" evidence="3">
    <location>
        <begin position="28"/>
        <end position="124"/>
    </location>
</feature>
<dbReference type="Pfam" id="PF26130">
    <property type="entry name" value="PB1-like"/>
    <property type="match status" value="1"/>
</dbReference>
<evidence type="ECO:0000256" key="1">
    <source>
        <dbReference type="SAM" id="Coils"/>
    </source>
</evidence>
<feature type="compositionally biased region" description="Acidic residues" evidence="2">
    <location>
        <begin position="295"/>
        <end position="306"/>
    </location>
</feature>
<proteinExistence type="predicted"/>
<gene>
    <name evidence="4" type="ORF">CTI12_AA572610</name>
</gene>
<feature type="compositionally biased region" description="Polar residues" evidence="2">
    <location>
        <begin position="562"/>
        <end position="574"/>
    </location>
</feature>
<evidence type="ECO:0000259" key="3">
    <source>
        <dbReference type="Pfam" id="PF26130"/>
    </source>
</evidence>
<evidence type="ECO:0000313" key="5">
    <source>
        <dbReference type="Proteomes" id="UP000245207"/>
    </source>
</evidence>
<dbReference type="OrthoDB" id="1746950at2759"/>
<keyword evidence="1" id="KW-0175">Coiled coil</keyword>
<feature type="compositionally biased region" description="Basic and acidic residues" evidence="2">
    <location>
        <begin position="591"/>
        <end position="606"/>
    </location>
</feature>
<dbReference type="Proteomes" id="UP000245207">
    <property type="component" value="Unassembled WGS sequence"/>
</dbReference>
<evidence type="ECO:0000313" key="4">
    <source>
        <dbReference type="EMBL" id="PWA39296.1"/>
    </source>
</evidence>
<name>A0A2U1KRE1_ARTAN</name>
<feature type="compositionally biased region" description="Low complexity" evidence="2">
    <location>
        <begin position="474"/>
        <end position="492"/>
    </location>
</feature>
<accession>A0A2U1KRE1</accession>
<feature type="region of interest" description="Disordered" evidence="2">
    <location>
        <begin position="295"/>
        <end position="314"/>
    </location>
</feature>
<organism evidence="4 5">
    <name type="scientific">Artemisia annua</name>
    <name type="common">Sweet wormwood</name>
    <dbReference type="NCBI Taxonomy" id="35608"/>
    <lineage>
        <taxon>Eukaryota</taxon>
        <taxon>Viridiplantae</taxon>
        <taxon>Streptophyta</taxon>
        <taxon>Embryophyta</taxon>
        <taxon>Tracheophyta</taxon>
        <taxon>Spermatophyta</taxon>
        <taxon>Magnoliopsida</taxon>
        <taxon>eudicotyledons</taxon>
        <taxon>Gunneridae</taxon>
        <taxon>Pentapetalae</taxon>
        <taxon>asterids</taxon>
        <taxon>campanulids</taxon>
        <taxon>Asterales</taxon>
        <taxon>Asteraceae</taxon>
        <taxon>Asteroideae</taxon>
        <taxon>Anthemideae</taxon>
        <taxon>Artemisiinae</taxon>
        <taxon>Artemisia</taxon>
    </lineage>
</organism>
<reference evidence="4 5" key="1">
    <citation type="journal article" date="2018" name="Mol. Plant">
        <title>The genome of Artemisia annua provides insight into the evolution of Asteraceae family and artemisinin biosynthesis.</title>
        <authorList>
            <person name="Shen Q."/>
            <person name="Zhang L."/>
            <person name="Liao Z."/>
            <person name="Wang S."/>
            <person name="Yan T."/>
            <person name="Shi P."/>
            <person name="Liu M."/>
            <person name="Fu X."/>
            <person name="Pan Q."/>
            <person name="Wang Y."/>
            <person name="Lv Z."/>
            <person name="Lu X."/>
            <person name="Zhang F."/>
            <person name="Jiang W."/>
            <person name="Ma Y."/>
            <person name="Chen M."/>
            <person name="Hao X."/>
            <person name="Li L."/>
            <person name="Tang Y."/>
            <person name="Lv G."/>
            <person name="Zhou Y."/>
            <person name="Sun X."/>
            <person name="Brodelius P.E."/>
            <person name="Rose J.K.C."/>
            <person name="Tang K."/>
        </authorList>
    </citation>
    <scope>NUCLEOTIDE SEQUENCE [LARGE SCALE GENOMIC DNA]</scope>
    <source>
        <strain evidence="5">cv. Huhao1</strain>
        <tissue evidence="4">Leaf</tissue>
    </source>
</reference>